<dbReference type="Gene3D" id="3.40.50.300">
    <property type="entry name" value="P-loop containing nucleotide triphosphate hydrolases"/>
    <property type="match status" value="1"/>
</dbReference>
<evidence type="ECO:0000256" key="3">
    <source>
        <dbReference type="ARBA" id="ARBA00022842"/>
    </source>
</evidence>
<gene>
    <name evidence="5 11" type="primary">hflX</name>
    <name evidence="11" type="ORF">ACFSBT_06190</name>
</gene>
<organism evidence="11 12">
    <name type="scientific">Halomarina rubra</name>
    <dbReference type="NCBI Taxonomy" id="2071873"/>
    <lineage>
        <taxon>Archaea</taxon>
        <taxon>Methanobacteriati</taxon>
        <taxon>Methanobacteriota</taxon>
        <taxon>Stenosarchaea group</taxon>
        <taxon>Halobacteria</taxon>
        <taxon>Halobacteriales</taxon>
        <taxon>Natronomonadaceae</taxon>
        <taxon>Halomarina</taxon>
    </lineage>
</organism>
<dbReference type="SUPFAM" id="SSF52540">
    <property type="entry name" value="P-loop containing nucleoside triphosphate hydrolases"/>
    <property type="match status" value="1"/>
</dbReference>
<dbReference type="GO" id="GO:0005525">
    <property type="term" value="F:GTP binding"/>
    <property type="evidence" value="ECO:0007669"/>
    <property type="project" value="UniProtKB-UniRule"/>
</dbReference>
<evidence type="ECO:0000313" key="11">
    <source>
        <dbReference type="EMBL" id="MFD1512868.1"/>
    </source>
</evidence>
<evidence type="ECO:0000256" key="9">
    <source>
        <dbReference type="SAM" id="MobiDB-lite"/>
    </source>
</evidence>
<comment type="function">
    <text evidence="5">GTPase that associates with the 50S ribosomal subunit and may have a role during protein synthesis or ribosome biogenesis.</text>
</comment>
<feature type="binding site" evidence="7">
    <location>
        <position position="201"/>
    </location>
    <ligand>
        <name>Mg(2+)</name>
        <dbReference type="ChEBI" id="CHEBI:18420"/>
    </ligand>
</feature>
<evidence type="ECO:0000256" key="6">
    <source>
        <dbReference type="PIRSR" id="PIRSR006809-1"/>
    </source>
</evidence>
<feature type="binding site" evidence="6">
    <location>
        <begin position="255"/>
        <end position="258"/>
    </location>
    <ligand>
        <name>GTP</name>
        <dbReference type="ChEBI" id="CHEBI:37565"/>
    </ligand>
</feature>
<keyword evidence="8" id="KW-0175">Coiled coil</keyword>
<dbReference type="GO" id="GO:0046872">
    <property type="term" value="F:metal ion binding"/>
    <property type="evidence" value="ECO:0007669"/>
    <property type="project" value="UniProtKB-KW"/>
</dbReference>
<evidence type="ECO:0000256" key="8">
    <source>
        <dbReference type="SAM" id="Coils"/>
    </source>
</evidence>
<evidence type="ECO:0000259" key="10">
    <source>
        <dbReference type="PROSITE" id="PS51705"/>
    </source>
</evidence>
<evidence type="ECO:0000256" key="2">
    <source>
        <dbReference type="ARBA" id="ARBA00022741"/>
    </source>
</evidence>
<keyword evidence="5" id="KW-0963">Cytoplasm</keyword>
<dbReference type="Pfam" id="PF13167">
    <property type="entry name" value="GTP-bdg_N"/>
    <property type="match status" value="1"/>
</dbReference>
<accession>A0ABD6AUF6</accession>
<dbReference type="InterPro" id="IPR006073">
    <property type="entry name" value="GTP-bd"/>
</dbReference>
<dbReference type="Gene3D" id="3.40.50.11060">
    <property type="entry name" value="GTPase HflX, N-terminal domain"/>
    <property type="match status" value="1"/>
</dbReference>
<feature type="binding site" evidence="6">
    <location>
        <begin position="194"/>
        <end position="201"/>
    </location>
    <ligand>
        <name>GTP</name>
        <dbReference type="ChEBI" id="CHEBI:37565"/>
    </ligand>
</feature>
<dbReference type="GO" id="GO:0003924">
    <property type="term" value="F:GTPase activity"/>
    <property type="evidence" value="ECO:0007669"/>
    <property type="project" value="UniProtKB-UniRule"/>
</dbReference>
<dbReference type="InterPro" id="IPR030394">
    <property type="entry name" value="G_HFLX_dom"/>
</dbReference>
<comment type="caution">
    <text evidence="11">The sequence shown here is derived from an EMBL/GenBank/DDBJ whole genome shotgun (WGS) entry which is preliminary data.</text>
</comment>
<dbReference type="AlphaFoldDB" id="A0ABD6AUF6"/>
<sequence length="438" mass="47136">MNSGHSLQGGTAVVAARRTDDEPDTTEIRRLTAAAGYEVVAERTQRRARDAGYGLGQGKAEAVAETAADHDVDAVVYDGALSPGQYANWAALLPPDVELLDRYRLVLGIFAEGAADRAAQLQVELATLEYRLPRLRQVTEESLLNQATEKGSVVLDVEDRIDRLHNELQAVSDRAERRRTERREQGFDPVAIAGYTNAGKSTLLHRLADDLSVESLGTGHADLDDTAAVEDRLFETLETTTRRATVGGRRVLLTDTVGLVDALPHDLVASFSATLDAVADADVGLLVVDASDPVEAVREKLRVSLGELDDPRGELLVVLNKRDLLDDGALDECREAVADLDRVDDVLAVSAVEGTGVDALCDRVHEALPGETLRANLPNGGDTEAFLAWAHDHGTVVGREYDGETVHFTFEARPALVERARARVDDLGGTTETPDGDG</sequence>
<dbReference type="PANTHER" id="PTHR10229:SF8">
    <property type="entry name" value="GTPASE HFLX"/>
    <property type="match status" value="1"/>
</dbReference>
<evidence type="ECO:0000256" key="7">
    <source>
        <dbReference type="PIRSR" id="PIRSR006809-2"/>
    </source>
</evidence>
<dbReference type="InterPro" id="IPR042108">
    <property type="entry name" value="GTPase_HflX_N_sf"/>
</dbReference>
<dbReference type="Pfam" id="PF01926">
    <property type="entry name" value="MMR_HSR1"/>
    <property type="match status" value="1"/>
</dbReference>
<protein>
    <recommendedName>
        <fullName evidence="5">GTPase HflX</fullName>
    </recommendedName>
    <alternativeName>
        <fullName evidence="5">GTP-binding protein HflX</fullName>
    </alternativeName>
</protein>
<dbReference type="InterPro" id="IPR016496">
    <property type="entry name" value="GTPase_HflX"/>
</dbReference>
<feature type="domain" description="Hflx-type G" evidence="10">
    <location>
        <begin position="188"/>
        <end position="372"/>
    </location>
</feature>
<evidence type="ECO:0000313" key="12">
    <source>
        <dbReference type="Proteomes" id="UP001597187"/>
    </source>
</evidence>
<keyword evidence="1 7" id="KW-0479">Metal-binding</keyword>
<dbReference type="InterPro" id="IPR025121">
    <property type="entry name" value="GTPase_HflX_N"/>
</dbReference>
<comment type="cofactor">
    <cofactor evidence="7">
        <name>Mg(2+)</name>
        <dbReference type="ChEBI" id="CHEBI:18420"/>
    </cofactor>
</comment>
<dbReference type="PROSITE" id="PS51705">
    <property type="entry name" value="G_HFLX"/>
    <property type="match status" value="1"/>
</dbReference>
<dbReference type="InterPro" id="IPR045498">
    <property type="entry name" value="HflX_C"/>
</dbReference>
<dbReference type="PANTHER" id="PTHR10229">
    <property type="entry name" value="GTP-BINDING PROTEIN HFLX"/>
    <property type="match status" value="1"/>
</dbReference>
<dbReference type="InterPro" id="IPR027417">
    <property type="entry name" value="P-loop_NTPase"/>
</dbReference>
<comment type="subunit">
    <text evidence="5">Monomer. Associates with the 50S ribosomal subunit.</text>
</comment>
<dbReference type="Proteomes" id="UP001597187">
    <property type="component" value="Unassembled WGS sequence"/>
</dbReference>
<reference evidence="11 12" key="1">
    <citation type="journal article" date="2019" name="Int. J. Syst. Evol. Microbiol.">
        <title>The Global Catalogue of Microorganisms (GCM) 10K type strain sequencing project: providing services to taxonomists for standard genome sequencing and annotation.</title>
        <authorList>
            <consortium name="The Broad Institute Genomics Platform"/>
            <consortium name="The Broad Institute Genome Sequencing Center for Infectious Disease"/>
            <person name="Wu L."/>
            <person name="Ma J."/>
        </authorList>
    </citation>
    <scope>NUCLEOTIDE SEQUENCE [LARGE SCALE GENOMIC DNA]</scope>
    <source>
        <strain evidence="11 12">CGMCC 1.12563</strain>
    </source>
</reference>
<feature type="coiled-coil region" evidence="8">
    <location>
        <begin position="111"/>
        <end position="181"/>
    </location>
</feature>
<dbReference type="HAMAP" id="MF_00900">
    <property type="entry name" value="GTPase_HflX"/>
    <property type="match status" value="1"/>
</dbReference>
<feature type="binding site" evidence="6">
    <location>
        <begin position="320"/>
        <end position="323"/>
    </location>
    <ligand>
        <name>GTP</name>
        <dbReference type="ChEBI" id="CHEBI:37565"/>
    </ligand>
</feature>
<dbReference type="PIRSF" id="PIRSF006809">
    <property type="entry name" value="GTP-binding_hflX_prd"/>
    <property type="match status" value="1"/>
</dbReference>
<feature type="binding site" evidence="7">
    <location>
        <position position="236"/>
    </location>
    <ligand>
        <name>Mg(2+)</name>
        <dbReference type="ChEBI" id="CHEBI:18420"/>
    </ligand>
</feature>
<keyword evidence="2 5" id="KW-0547">Nucleotide-binding</keyword>
<dbReference type="GO" id="GO:0005737">
    <property type="term" value="C:cytoplasm"/>
    <property type="evidence" value="ECO:0007669"/>
    <property type="project" value="UniProtKB-SubCell"/>
</dbReference>
<name>A0ABD6AUF6_9EURY</name>
<keyword evidence="12" id="KW-1185">Reference proteome</keyword>
<dbReference type="Pfam" id="PF19275">
    <property type="entry name" value="HflX_C"/>
    <property type="match status" value="1"/>
</dbReference>
<comment type="subcellular location">
    <subcellularLocation>
        <location evidence="5">Cytoplasm</location>
    </subcellularLocation>
    <text evidence="5">May associate with membranes.</text>
</comment>
<keyword evidence="3 7" id="KW-0460">Magnesium</keyword>
<evidence type="ECO:0000256" key="1">
    <source>
        <dbReference type="ARBA" id="ARBA00022723"/>
    </source>
</evidence>
<dbReference type="RefSeq" id="WP_250872843.1">
    <property type="nucleotide sequence ID" value="NZ_JALXFV010000003.1"/>
</dbReference>
<dbReference type="EMBL" id="JBHUDC010000003">
    <property type="protein sequence ID" value="MFD1512868.1"/>
    <property type="molecule type" value="Genomic_DNA"/>
</dbReference>
<feature type="region of interest" description="Disordered" evidence="9">
    <location>
        <begin position="1"/>
        <end position="23"/>
    </location>
</feature>
<proteinExistence type="inferred from homology"/>
<keyword evidence="4 5" id="KW-0342">GTP-binding</keyword>
<comment type="similarity">
    <text evidence="5">Belongs to the TRAFAC class OBG-HflX-like GTPase superfamily. HflX GTPase family.</text>
</comment>
<evidence type="ECO:0000256" key="4">
    <source>
        <dbReference type="ARBA" id="ARBA00023134"/>
    </source>
</evidence>
<evidence type="ECO:0000256" key="5">
    <source>
        <dbReference type="HAMAP-Rule" id="MF_00900"/>
    </source>
</evidence>
<dbReference type="NCBIfam" id="TIGR03156">
    <property type="entry name" value="GTP_HflX"/>
    <property type="match status" value="1"/>
</dbReference>